<dbReference type="AlphaFoldDB" id="A0AAN7ZK14"/>
<dbReference type="EMBL" id="JAVRBK010000006">
    <property type="protein sequence ID" value="KAK5642023.1"/>
    <property type="molecule type" value="Genomic_DNA"/>
</dbReference>
<reference evidence="1 2" key="1">
    <citation type="journal article" date="2024" name="Insects">
        <title>An Improved Chromosome-Level Genome Assembly of the Firefly Pyrocoelia pectoralis.</title>
        <authorList>
            <person name="Fu X."/>
            <person name="Meyer-Rochow V.B."/>
            <person name="Ballantyne L."/>
            <person name="Zhu X."/>
        </authorList>
    </citation>
    <scope>NUCLEOTIDE SEQUENCE [LARGE SCALE GENOMIC DNA]</scope>
    <source>
        <strain evidence="1">XCY_ONT2</strain>
    </source>
</reference>
<evidence type="ECO:0000313" key="2">
    <source>
        <dbReference type="Proteomes" id="UP001329430"/>
    </source>
</evidence>
<organism evidence="1 2">
    <name type="scientific">Pyrocoelia pectoralis</name>
    <dbReference type="NCBI Taxonomy" id="417401"/>
    <lineage>
        <taxon>Eukaryota</taxon>
        <taxon>Metazoa</taxon>
        <taxon>Ecdysozoa</taxon>
        <taxon>Arthropoda</taxon>
        <taxon>Hexapoda</taxon>
        <taxon>Insecta</taxon>
        <taxon>Pterygota</taxon>
        <taxon>Neoptera</taxon>
        <taxon>Endopterygota</taxon>
        <taxon>Coleoptera</taxon>
        <taxon>Polyphaga</taxon>
        <taxon>Elateriformia</taxon>
        <taxon>Elateroidea</taxon>
        <taxon>Lampyridae</taxon>
        <taxon>Lampyrinae</taxon>
        <taxon>Pyrocoelia</taxon>
    </lineage>
</organism>
<sequence>MSCSQFLQQLEFLMKIQRNSTFEKPHYWWLSKKKSPPIFLSAKQECVIRQIVQKMSVGEQMKVMQSLTVWLEGHPFAPTEDIPDVCIGFLNKVQGVTILKCAHFTKVSRFRRSLRRFTSLLVSNGRKRVKFADEPVVFCIAY</sequence>
<evidence type="ECO:0000313" key="1">
    <source>
        <dbReference type="EMBL" id="KAK5642023.1"/>
    </source>
</evidence>
<keyword evidence="2" id="KW-1185">Reference proteome</keyword>
<accession>A0AAN7ZK14</accession>
<proteinExistence type="predicted"/>
<gene>
    <name evidence="1" type="ORF">RI129_008190</name>
</gene>
<protein>
    <submittedName>
        <fullName evidence="1">Uncharacterized protein</fullName>
    </submittedName>
</protein>
<comment type="caution">
    <text evidence="1">The sequence shown here is derived from an EMBL/GenBank/DDBJ whole genome shotgun (WGS) entry which is preliminary data.</text>
</comment>
<dbReference type="Proteomes" id="UP001329430">
    <property type="component" value="Chromosome 6"/>
</dbReference>
<name>A0AAN7ZK14_9COLE</name>